<organism evidence="4 5">
    <name type="scientific">Peribacillus huizhouensis</name>
    <dbReference type="NCBI Taxonomy" id="1501239"/>
    <lineage>
        <taxon>Bacteria</taxon>
        <taxon>Bacillati</taxon>
        <taxon>Bacillota</taxon>
        <taxon>Bacilli</taxon>
        <taxon>Bacillales</taxon>
        <taxon>Bacillaceae</taxon>
        <taxon>Peribacillus</taxon>
    </lineage>
</organism>
<dbReference type="InterPro" id="IPR055170">
    <property type="entry name" value="GFO_IDH_MocA-like_dom"/>
</dbReference>
<sequence length="343" mass="38540">MLKVGIIGFGFMGHMHFENYLRLAKEGVPVQLTAICDIRIEELKNEQVAGNISTDQSSYDLSSFNLYSDIEEMLKNEQLDIVDIALPTYLHADVSCDLLERGYHVFCEKPMALNSIEATRMVETAKEAGKKLMIGHCLRFWPAYEYLKSCVDDERYGKVTGGYFFRGGATPNGWFREKEKSGGCLVDMHIHDTDMIHWLFGKPEKVSSLGSNVIQGSGYDIVSTNYIYGDKVLNAQSDWTLQGDFGFSMTYRVNFERGNIIFENDQVKVNPNDAPGFIAELSADRGYYRELSYFIDAIINNTQITVAPPESTLGSLEIIEAEIRSADHHGELVEVSKKATTAI</sequence>
<dbReference type="RefSeq" id="WP_182502447.1">
    <property type="nucleotide sequence ID" value="NZ_JACJHX010000004.1"/>
</dbReference>
<dbReference type="Pfam" id="PF22725">
    <property type="entry name" value="GFO_IDH_MocA_C3"/>
    <property type="match status" value="1"/>
</dbReference>
<reference evidence="4 5" key="1">
    <citation type="submission" date="2020-08" db="EMBL/GenBank/DDBJ databases">
        <title>Genomic Encyclopedia of Type Strains, Phase IV (KMG-IV): sequencing the most valuable type-strain genomes for metagenomic binning, comparative biology and taxonomic classification.</title>
        <authorList>
            <person name="Goeker M."/>
        </authorList>
    </citation>
    <scope>NUCLEOTIDE SEQUENCE [LARGE SCALE GENOMIC DNA]</scope>
    <source>
        <strain evidence="4 5">DSM 105481</strain>
    </source>
</reference>
<comment type="caution">
    <text evidence="4">The sequence shown here is derived from an EMBL/GenBank/DDBJ whole genome shotgun (WGS) entry which is preliminary data.</text>
</comment>
<dbReference type="InterPro" id="IPR000683">
    <property type="entry name" value="Gfo/Idh/MocA-like_OxRdtase_N"/>
</dbReference>
<dbReference type="InterPro" id="IPR036291">
    <property type="entry name" value="NAD(P)-bd_dom_sf"/>
</dbReference>
<dbReference type="PANTHER" id="PTHR43818">
    <property type="entry name" value="BCDNA.GH03377"/>
    <property type="match status" value="1"/>
</dbReference>
<dbReference type="SUPFAM" id="SSF55347">
    <property type="entry name" value="Glyceraldehyde-3-phosphate dehydrogenase-like, C-terminal domain"/>
    <property type="match status" value="1"/>
</dbReference>
<keyword evidence="1" id="KW-0560">Oxidoreductase</keyword>
<keyword evidence="5" id="KW-1185">Reference proteome</keyword>
<gene>
    <name evidence="4" type="ORF">HNP81_001952</name>
</gene>
<protein>
    <submittedName>
        <fullName evidence="4">Dehydrogenase</fullName>
    </submittedName>
</protein>
<proteinExistence type="predicted"/>
<evidence type="ECO:0000313" key="4">
    <source>
        <dbReference type="EMBL" id="MBA9026667.1"/>
    </source>
</evidence>
<evidence type="ECO:0000256" key="1">
    <source>
        <dbReference type="ARBA" id="ARBA00023002"/>
    </source>
</evidence>
<feature type="domain" description="GFO/IDH/MocA-like oxidoreductase" evidence="3">
    <location>
        <begin position="145"/>
        <end position="259"/>
    </location>
</feature>
<dbReference type="PANTHER" id="PTHR43818:SF11">
    <property type="entry name" value="BCDNA.GH03377"/>
    <property type="match status" value="1"/>
</dbReference>
<dbReference type="EMBL" id="JACJHX010000004">
    <property type="protein sequence ID" value="MBA9026667.1"/>
    <property type="molecule type" value="Genomic_DNA"/>
</dbReference>
<dbReference type="InterPro" id="IPR050463">
    <property type="entry name" value="Gfo/Idh/MocA_oxidrdct_glycsds"/>
</dbReference>
<dbReference type="Proteomes" id="UP000626697">
    <property type="component" value="Unassembled WGS sequence"/>
</dbReference>
<feature type="domain" description="Gfo/Idh/MocA-like oxidoreductase N-terminal" evidence="2">
    <location>
        <begin position="2"/>
        <end position="136"/>
    </location>
</feature>
<evidence type="ECO:0000259" key="3">
    <source>
        <dbReference type="Pfam" id="PF22725"/>
    </source>
</evidence>
<dbReference type="Gene3D" id="3.30.360.10">
    <property type="entry name" value="Dihydrodipicolinate Reductase, domain 2"/>
    <property type="match status" value="1"/>
</dbReference>
<dbReference type="SUPFAM" id="SSF51735">
    <property type="entry name" value="NAD(P)-binding Rossmann-fold domains"/>
    <property type="match status" value="1"/>
</dbReference>
<evidence type="ECO:0000259" key="2">
    <source>
        <dbReference type="Pfam" id="PF01408"/>
    </source>
</evidence>
<name>A0ABR6CQP5_9BACI</name>
<dbReference type="Gene3D" id="3.40.50.720">
    <property type="entry name" value="NAD(P)-binding Rossmann-like Domain"/>
    <property type="match status" value="1"/>
</dbReference>
<dbReference type="Pfam" id="PF01408">
    <property type="entry name" value="GFO_IDH_MocA"/>
    <property type="match status" value="1"/>
</dbReference>
<evidence type="ECO:0000313" key="5">
    <source>
        <dbReference type="Proteomes" id="UP000626697"/>
    </source>
</evidence>
<accession>A0ABR6CQP5</accession>